<sequence>MFRRQPAISRAPAAAAALQRLSHELSSWGTERRSGSGGRFAAILRILAIFYGRGDGEAASCIEPNGEARSASRAPFSAEFKYPDAGTTLPVRPLAPLRLPSRPEGLGGAVTSGASFFPSQAPAEVRHETGLGSVSVSIGAAAAPRRPSMAGISLRFPWPVSRAGNISRFFSCGSHERFACRCRASLDFPLAAEATSSGGWAPTGDRARGEQAEGIFCARDFVL</sequence>
<protein>
    <submittedName>
        <fullName evidence="1">Uncharacterized protein</fullName>
    </submittedName>
</protein>
<name>A0AA35K696_9SAUR</name>
<accession>A0AA35K696</accession>
<evidence type="ECO:0000313" key="2">
    <source>
        <dbReference type="Proteomes" id="UP001178461"/>
    </source>
</evidence>
<dbReference type="EMBL" id="OX395129">
    <property type="protein sequence ID" value="CAI5772430.1"/>
    <property type="molecule type" value="Genomic_DNA"/>
</dbReference>
<keyword evidence="2" id="KW-1185">Reference proteome</keyword>
<evidence type="ECO:0000313" key="1">
    <source>
        <dbReference type="EMBL" id="CAI5772430.1"/>
    </source>
</evidence>
<reference evidence="1" key="1">
    <citation type="submission" date="2022-12" db="EMBL/GenBank/DDBJ databases">
        <authorList>
            <person name="Alioto T."/>
            <person name="Alioto T."/>
            <person name="Gomez Garrido J."/>
        </authorList>
    </citation>
    <scope>NUCLEOTIDE SEQUENCE</scope>
</reference>
<proteinExistence type="predicted"/>
<dbReference type="AlphaFoldDB" id="A0AA35K696"/>
<gene>
    <name evidence="1" type="ORF">PODLI_1B008932</name>
</gene>
<dbReference type="Proteomes" id="UP001178461">
    <property type="component" value="Chromosome 4"/>
</dbReference>
<organism evidence="1 2">
    <name type="scientific">Podarcis lilfordi</name>
    <name type="common">Lilford's wall lizard</name>
    <dbReference type="NCBI Taxonomy" id="74358"/>
    <lineage>
        <taxon>Eukaryota</taxon>
        <taxon>Metazoa</taxon>
        <taxon>Chordata</taxon>
        <taxon>Craniata</taxon>
        <taxon>Vertebrata</taxon>
        <taxon>Euteleostomi</taxon>
        <taxon>Lepidosauria</taxon>
        <taxon>Squamata</taxon>
        <taxon>Bifurcata</taxon>
        <taxon>Unidentata</taxon>
        <taxon>Episquamata</taxon>
        <taxon>Laterata</taxon>
        <taxon>Lacertibaenia</taxon>
        <taxon>Lacertidae</taxon>
        <taxon>Podarcis</taxon>
    </lineage>
</organism>